<dbReference type="GO" id="GO:0007155">
    <property type="term" value="P:cell adhesion"/>
    <property type="evidence" value="ECO:0007669"/>
    <property type="project" value="InterPro"/>
</dbReference>
<dbReference type="PROSITE" id="PS00409">
    <property type="entry name" value="PROKAR_NTER_METHYL"/>
    <property type="match status" value="1"/>
</dbReference>
<dbReference type="AlphaFoldDB" id="A0A480AY22"/>
<dbReference type="Gene3D" id="3.30.700.10">
    <property type="entry name" value="Glycoprotein, Type 4 Pilin"/>
    <property type="match status" value="1"/>
</dbReference>
<dbReference type="NCBIfam" id="TIGR02532">
    <property type="entry name" value="IV_pilin_GFxxxE"/>
    <property type="match status" value="1"/>
</dbReference>
<keyword evidence="6" id="KW-1185">Reference proteome</keyword>
<evidence type="ECO:0000256" key="4">
    <source>
        <dbReference type="SAM" id="Phobius"/>
    </source>
</evidence>
<evidence type="ECO:0000256" key="1">
    <source>
        <dbReference type="ARBA" id="ARBA00005233"/>
    </source>
</evidence>
<dbReference type="SUPFAM" id="SSF54523">
    <property type="entry name" value="Pili subunits"/>
    <property type="match status" value="1"/>
</dbReference>
<evidence type="ECO:0000313" key="5">
    <source>
        <dbReference type="EMBL" id="GCL65142.1"/>
    </source>
</evidence>
<comment type="similarity">
    <text evidence="1 3">Belongs to the N-Me-Phe pilin family.</text>
</comment>
<dbReference type="InterPro" id="IPR001082">
    <property type="entry name" value="Pilin"/>
</dbReference>
<name>A0A480AY22_9BURK</name>
<proteinExistence type="inferred from homology"/>
<dbReference type="InterPro" id="IPR045584">
    <property type="entry name" value="Pilin-like"/>
</dbReference>
<comment type="caution">
    <text evidence="5">The sequence shown here is derived from an EMBL/GenBank/DDBJ whole genome shotgun (WGS) entry which is preliminary data.</text>
</comment>
<keyword evidence="4" id="KW-0812">Transmembrane</keyword>
<dbReference type="InterPro" id="IPR012902">
    <property type="entry name" value="N_methyl_site"/>
</dbReference>
<keyword evidence="3" id="KW-0281">Fimbrium</keyword>
<dbReference type="Proteomes" id="UP000301751">
    <property type="component" value="Unassembled WGS sequence"/>
</dbReference>
<evidence type="ECO:0000256" key="3">
    <source>
        <dbReference type="RuleBase" id="RU000389"/>
    </source>
</evidence>
<dbReference type="Pfam" id="PF00114">
    <property type="entry name" value="Pilin"/>
    <property type="match status" value="1"/>
</dbReference>
<keyword evidence="2" id="KW-0488">Methylation</keyword>
<organism evidence="5 6">
    <name type="scientific">Pseudaquabacterium pictum</name>
    <dbReference type="NCBI Taxonomy" id="2315236"/>
    <lineage>
        <taxon>Bacteria</taxon>
        <taxon>Pseudomonadati</taxon>
        <taxon>Pseudomonadota</taxon>
        <taxon>Betaproteobacteria</taxon>
        <taxon>Burkholderiales</taxon>
        <taxon>Sphaerotilaceae</taxon>
        <taxon>Pseudaquabacterium</taxon>
    </lineage>
</organism>
<feature type="transmembrane region" description="Helical" evidence="4">
    <location>
        <begin position="7"/>
        <end position="31"/>
    </location>
</feature>
<dbReference type="GO" id="GO:0009289">
    <property type="term" value="C:pilus"/>
    <property type="evidence" value="ECO:0007669"/>
    <property type="project" value="InterPro"/>
</dbReference>
<evidence type="ECO:0000313" key="6">
    <source>
        <dbReference type="Proteomes" id="UP000301751"/>
    </source>
</evidence>
<protein>
    <submittedName>
        <fullName evidence="5">Type IV-A pilin protein PilA</fullName>
    </submittedName>
</protein>
<dbReference type="OrthoDB" id="8607132at2"/>
<reference evidence="6" key="1">
    <citation type="submission" date="2019-03" db="EMBL/GenBank/DDBJ databases">
        <title>Aquabacterium pictum sp.nov., the first bacteriochlorophyll a-containing freshwater bacterium in the genus Aquabacterium of the class Betaproteobacteria.</title>
        <authorList>
            <person name="Hirose S."/>
            <person name="Tank M."/>
            <person name="Hara E."/>
            <person name="Tamaki H."/>
            <person name="Takaichi S."/>
            <person name="Haruta S."/>
            <person name="Hanada S."/>
        </authorList>
    </citation>
    <scope>NUCLEOTIDE SEQUENCE [LARGE SCALE GENOMIC DNA]</scope>
    <source>
        <strain evidence="6">W35</strain>
    </source>
</reference>
<dbReference type="Pfam" id="PF07963">
    <property type="entry name" value="N_methyl"/>
    <property type="match status" value="1"/>
</dbReference>
<sequence>MKRVQKGFTLIELMIVVAIIGILAAVALPAYQRYINRAAYSEVIAQANPVKSAISTCLDVQADIKKCSAFADLGITSPAATNAFKSLAITADTGVITMTPNKFKGIEEADTCVMTPTVVAGPPTSISKWEYSGACVTLGYVKN</sequence>
<gene>
    <name evidence="5" type="primary">pilA_2</name>
    <name evidence="5" type="ORF">AQPW35_42230</name>
</gene>
<dbReference type="RefSeq" id="WP_137734862.1">
    <property type="nucleotide sequence ID" value="NZ_BJCL01000014.1"/>
</dbReference>
<dbReference type="PANTHER" id="PTHR30093">
    <property type="entry name" value="GENERAL SECRETION PATHWAY PROTEIN G"/>
    <property type="match status" value="1"/>
</dbReference>
<accession>A0A480AY22</accession>
<keyword evidence="4" id="KW-1133">Transmembrane helix</keyword>
<dbReference type="EMBL" id="BJCL01000014">
    <property type="protein sequence ID" value="GCL65142.1"/>
    <property type="molecule type" value="Genomic_DNA"/>
</dbReference>
<evidence type="ECO:0000256" key="2">
    <source>
        <dbReference type="ARBA" id="ARBA00022481"/>
    </source>
</evidence>
<keyword evidence="4" id="KW-0472">Membrane</keyword>
<dbReference type="PANTHER" id="PTHR30093:SF34">
    <property type="entry name" value="PREPILIN PEPTIDASE-DEPENDENT PROTEIN D"/>
    <property type="match status" value="1"/>
</dbReference>